<sequence>MGRGFSEMGRGLSEMGRGFSEMGRGLSEMGRGFSVSGDQIQELHVDPDAGSSVRVDTPKFSAIFCMMGFFQTVSASFPLQTYPTL</sequence>
<organism evidence="2 3">
    <name type="scientific">Liparis tanakae</name>
    <name type="common">Tanaka's snailfish</name>
    <dbReference type="NCBI Taxonomy" id="230148"/>
    <lineage>
        <taxon>Eukaryota</taxon>
        <taxon>Metazoa</taxon>
        <taxon>Chordata</taxon>
        <taxon>Craniata</taxon>
        <taxon>Vertebrata</taxon>
        <taxon>Euteleostomi</taxon>
        <taxon>Actinopterygii</taxon>
        <taxon>Neopterygii</taxon>
        <taxon>Teleostei</taxon>
        <taxon>Neoteleostei</taxon>
        <taxon>Acanthomorphata</taxon>
        <taxon>Eupercaria</taxon>
        <taxon>Perciformes</taxon>
        <taxon>Cottioidei</taxon>
        <taxon>Cottales</taxon>
        <taxon>Liparidae</taxon>
        <taxon>Liparis</taxon>
    </lineage>
</organism>
<gene>
    <name evidence="2" type="ORF">EYF80_045274</name>
</gene>
<evidence type="ECO:0000256" key="1">
    <source>
        <dbReference type="SAM" id="MobiDB-lite"/>
    </source>
</evidence>
<protein>
    <submittedName>
        <fullName evidence="2">Uncharacterized protein</fullName>
    </submittedName>
</protein>
<dbReference type="Proteomes" id="UP000314294">
    <property type="component" value="Unassembled WGS sequence"/>
</dbReference>
<dbReference type="EMBL" id="SRLO01000897">
    <property type="protein sequence ID" value="TNN44551.1"/>
    <property type="molecule type" value="Genomic_DNA"/>
</dbReference>
<dbReference type="AlphaFoldDB" id="A0A4Z2FU59"/>
<evidence type="ECO:0000313" key="3">
    <source>
        <dbReference type="Proteomes" id="UP000314294"/>
    </source>
</evidence>
<keyword evidence="3" id="KW-1185">Reference proteome</keyword>
<proteinExistence type="predicted"/>
<feature type="region of interest" description="Disordered" evidence="1">
    <location>
        <begin position="1"/>
        <end position="21"/>
    </location>
</feature>
<accession>A0A4Z2FU59</accession>
<comment type="caution">
    <text evidence="2">The sequence shown here is derived from an EMBL/GenBank/DDBJ whole genome shotgun (WGS) entry which is preliminary data.</text>
</comment>
<evidence type="ECO:0000313" key="2">
    <source>
        <dbReference type="EMBL" id="TNN44551.1"/>
    </source>
</evidence>
<name>A0A4Z2FU59_9TELE</name>
<reference evidence="2 3" key="1">
    <citation type="submission" date="2019-03" db="EMBL/GenBank/DDBJ databases">
        <title>First draft genome of Liparis tanakae, snailfish: a comprehensive survey of snailfish specific genes.</title>
        <authorList>
            <person name="Kim W."/>
            <person name="Song I."/>
            <person name="Jeong J.-H."/>
            <person name="Kim D."/>
            <person name="Kim S."/>
            <person name="Ryu S."/>
            <person name="Song J.Y."/>
            <person name="Lee S.K."/>
        </authorList>
    </citation>
    <scope>NUCLEOTIDE SEQUENCE [LARGE SCALE GENOMIC DNA]</scope>
    <source>
        <tissue evidence="2">Muscle</tissue>
    </source>
</reference>